<comment type="caution">
    <text evidence="2">The sequence shown here is derived from an EMBL/GenBank/DDBJ whole genome shotgun (WGS) entry which is preliminary data.</text>
</comment>
<dbReference type="eggNOG" id="COG0607">
    <property type="taxonomic scope" value="Bacteria"/>
</dbReference>
<dbReference type="AlphaFoldDB" id="A0A0P8A696"/>
<dbReference type="SUPFAM" id="SSF52821">
    <property type="entry name" value="Rhodanese/Cell cycle control phosphatase"/>
    <property type="match status" value="1"/>
</dbReference>
<dbReference type="InterPro" id="IPR036873">
    <property type="entry name" value="Rhodanese-like_dom_sf"/>
</dbReference>
<dbReference type="GO" id="GO:0016740">
    <property type="term" value="F:transferase activity"/>
    <property type="evidence" value="ECO:0007669"/>
    <property type="project" value="UniProtKB-KW"/>
</dbReference>
<dbReference type="EMBL" id="LJXT01000097">
    <property type="protein sequence ID" value="KPQ13243.1"/>
    <property type="molecule type" value="Genomic_DNA"/>
</dbReference>
<feature type="domain" description="Rhodanese" evidence="1">
    <location>
        <begin position="54"/>
        <end position="93"/>
    </location>
</feature>
<name>A0A0P8A696_9BACT</name>
<protein>
    <submittedName>
        <fullName evidence="2">Rhodanese-related sulfurtransferase</fullName>
    </submittedName>
</protein>
<sequence>MISKCLSPAKAFIIYFAISFLAFSANGQSLAYRTMLNTLYDSDFPVIYPNEIGRLSKYQILDTREKEEYEVSHLEGAICVGYDDFSEDVFEKLDP</sequence>
<dbReference type="Gene3D" id="3.40.250.10">
    <property type="entry name" value="Rhodanese-like domain"/>
    <property type="match status" value="1"/>
</dbReference>
<organism evidence="2 3">
    <name type="scientific">Algoriphagus marincola HL-49</name>
    <dbReference type="NCBI Taxonomy" id="1305737"/>
    <lineage>
        <taxon>Bacteria</taxon>
        <taxon>Pseudomonadati</taxon>
        <taxon>Bacteroidota</taxon>
        <taxon>Cytophagia</taxon>
        <taxon>Cytophagales</taxon>
        <taxon>Cyclobacteriaceae</taxon>
        <taxon>Algoriphagus</taxon>
    </lineage>
</organism>
<keyword evidence="2" id="KW-0808">Transferase</keyword>
<dbReference type="CDD" id="cd00158">
    <property type="entry name" value="RHOD"/>
    <property type="match status" value="1"/>
</dbReference>
<dbReference type="InterPro" id="IPR001763">
    <property type="entry name" value="Rhodanese-like_dom"/>
</dbReference>
<dbReference type="PATRIC" id="fig|1305737.6.peg.3424"/>
<reference evidence="2 3" key="1">
    <citation type="submission" date="2015-09" db="EMBL/GenBank/DDBJ databases">
        <title>Identification and resolution of microdiversity through metagenomic sequencing of parallel consortia.</title>
        <authorList>
            <person name="Nelson W.C."/>
            <person name="Romine M.F."/>
            <person name="Lindemann S.R."/>
        </authorList>
    </citation>
    <scope>NUCLEOTIDE SEQUENCE [LARGE SCALE GENOMIC DNA]</scope>
    <source>
        <strain evidence="2">HL-49</strain>
    </source>
</reference>
<proteinExistence type="predicted"/>
<evidence type="ECO:0000259" key="1">
    <source>
        <dbReference type="PROSITE" id="PS50206"/>
    </source>
</evidence>
<gene>
    <name evidence="2" type="ORF">HLUCCX10_13535</name>
</gene>
<dbReference type="Proteomes" id="UP000050421">
    <property type="component" value="Unassembled WGS sequence"/>
</dbReference>
<feature type="non-terminal residue" evidence="2">
    <location>
        <position position="95"/>
    </location>
</feature>
<dbReference type="STRING" id="1305737.GCA_000526355_00602"/>
<dbReference type="PROSITE" id="PS50206">
    <property type="entry name" value="RHODANESE_3"/>
    <property type="match status" value="1"/>
</dbReference>
<dbReference type="Pfam" id="PF00581">
    <property type="entry name" value="Rhodanese"/>
    <property type="match status" value="1"/>
</dbReference>
<accession>A0A0P8A696</accession>
<evidence type="ECO:0000313" key="2">
    <source>
        <dbReference type="EMBL" id="KPQ13243.1"/>
    </source>
</evidence>
<evidence type="ECO:0000313" key="3">
    <source>
        <dbReference type="Proteomes" id="UP000050421"/>
    </source>
</evidence>